<evidence type="ECO:0000313" key="3">
    <source>
        <dbReference type="Proteomes" id="UP000004810"/>
    </source>
</evidence>
<feature type="non-terminal residue" evidence="2">
    <location>
        <position position="388"/>
    </location>
</feature>
<evidence type="ECO:0000313" key="2">
    <source>
        <dbReference type="EMBL" id="EJW74575.1"/>
    </source>
</evidence>
<keyword evidence="1" id="KW-0175">Coiled coil</keyword>
<organism evidence="2 3">
    <name type="scientific">Wuchereria bancrofti</name>
    <dbReference type="NCBI Taxonomy" id="6293"/>
    <lineage>
        <taxon>Eukaryota</taxon>
        <taxon>Metazoa</taxon>
        <taxon>Ecdysozoa</taxon>
        <taxon>Nematoda</taxon>
        <taxon>Chromadorea</taxon>
        <taxon>Rhabditida</taxon>
        <taxon>Spirurina</taxon>
        <taxon>Spiruromorpha</taxon>
        <taxon>Filarioidea</taxon>
        <taxon>Onchocercidae</taxon>
        <taxon>Wuchereria</taxon>
    </lineage>
</organism>
<protein>
    <submittedName>
        <fullName evidence="2">Uncharacterized protein</fullName>
    </submittedName>
</protein>
<name>J9AK59_WUCBA</name>
<dbReference type="Proteomes" id="UP000004810">
    <property type="component" value="Unassembled WGS sequence"/>
</dbReference>
<reference evidence="3" key="1">
    <citation type="submission" date="2012-08" db="EMBL/GenBank/DDBJ databases">
        <title>The Genome Sequence of Wuchereria bancrofti.</title>
        <authorList>
            <person name="Nutman T.B."/>
            <person name="Fink D.L."/>
            <person name="Russ C."/>
            <person name="Young S."/>
            <person name="Zeng Q."/>
            <person name="Koehrsen M."/>
            <person name="Alvarado L."/>
            <person name="Berlin A."/>
            <person name="Chapman S.B."/>
            <person name="Chen Z."/>
            <person name="Freedman E."/>
            <person name="Gellesch M."/>
            <person name="Goldberg J."/>
            <person name="Griggs A."/>
            <person name="Gujja S."/>
            <person name="Heilman E.R."/>
            <person name="Heiman D."/>
            <person name="Hepburn T."/>
            <person name="Howarth C."/>
            <person name="Jen D."/>
            <person name="Larson L."/>
            <person name="Lewis B."/>
            <person name="Mehta T."/>
            <person name="Park D."/>
            <person name="Pearson M."/>
            <person name="Roberts A."/>
            <person name="Saif S."/>
            <person name="Shea T."/>
            <person name="Shenoy N."/>
            <person name="Sisk P."/>
            <person name="Stolte C."/>
            <person name="Sykes S."/>
            <person name="Walk T."/>
            <person name="White J."/>
            <person name="Yandava C."/>
            <person name="Haas B."/>
            <person name="Henn M.R."/>
            <person name="Nusbaum C."/>
            <person name="Birren B."/>
        </authorList>
    </citation>
    <scope>NUCLEOTIDE SEQUENCE [LARGE SCALE GENOMIC DNA]</scope>
    <source>
        <strain evidence="3">NA</strain>
    </source>
</reference>
<dbReference type="AlphaFoldDB" id="J9AK59"/>
<feature type="coiled-coil region" evidence="1">
    <location>
        <begin position="278"/>
        <end position="305"/>
    </location>
</feature>
<comment type="caution">
    <text evidence="2">The sequence shown here is derived from an EMBL/GenBank/DDBJ whole genome shotgun (WGS) entry which is preliminary data.</text>
</comment>
<evidence type="ECO:0000256" key="1">
    <source>
        <dbReference type="SAM" id="Coils"/>
    </source>
</evidence>
<dbReference type="EMBL" id="ADBV01011978">
    <property type="protein sequence ID" value="EJW74575.1"/>
    <property type="molecule type" value="Genomic_DNA"/>
</dbReference>
<gene>
    <name evidence="2" type="ORF">WUBG_14518</name>
</gene>
<accession>J9AK59</accession>
<sequence length="388" mass="44415">MESKWAEVRTILLERKGDISRKTSDAESVTDGEQSSINQLKQMMDTINDLKNTVDKQAKQLELDKVEKRKFKTVIRQLHADKKALVASSAMENDDEEQYLVHEAQVIGLQRQLNFMDREITLLFTLNNSKDVLIQTLRAELESIYSTEPKLSDLRSENDRKEDDCIEHLQAQVKTTSQEESGHLNLLTKSNAELQRLQMHAQQLQAGYDRLQLQLQLSPERNLDAMSSNTGTYQRAQLQQAQQQMEFNNSEVVNLSMAAKLAHGEANKDVNIGMRAQMERLTEAVQQKDAELQKMLNENETLKMKFDFQKHSLLNDEKASMESKWAEVRTILLERKGDISRKTSDAESVTDGEQSSINQLKQMMDTINDLKNTVDKQAKQLELDKVGS</sequence>
<proteinExistence type="predicted"/>